<dbReference type="CDD" id="cd00829">
    <property type="entry name" value="SCP-x_thiolase"/>
    <property type="match status" value="1"/>
</dbReference>
<dbReference type="Pfam" id="PF22691">
    <property type="entry name" value="Thiolase_C_1"/>
    <property type="match status" value="1"/>
</dbReference>
<dbReference type="InterPro" id="IPR002155">
    <property type="entry name" value="Thiolase"/>
</dbReference>
<keyword evidence="4" id="KW-1185">Reference proteome</keyword>
<protein>
    <submittedName>
        <fullName evidence="3">Thiolase family protein</fullName>
    </submittedName>
</protein>
<evidence type="ECO:0000259" key="1">
    <source>
        <dbReference type="Pfam" id="PF00108"/>
    </source>
</evidence>
<accession>A0ABS6VSW9</accession>
<proteinExistence type="predicted"/>
<evidence type="ECO:0000259" key="2">
    <source>
        <dbReference type="Pfam" id="PF22691"/>
    </source>
</evidence>
<organism evidence="3 4">
    <name type="scientific">Zhongshania aquimaris</name>
    <dbReference type="NCBI Taxonomy" id="2857107"/>
    <lineage>
        <taxon>Bacteria</taxon>
        <taxon>Pseudomonadati</taxon>
        <taxon>Pseudomonadota</taxon>
        <taxon>Gammaproteobacteria</taxon>
        <taxon>Cellvibrionales</taxon>
        <taxon>Spongiibacteraceae</taxon>
        <taxon>Zhongshania</taxon>
    </lineage>
</organism>
<gene>
    <name evidence="3" type="ORF">KXJ70_11475</name>
</gene>
<dbReference type="PANTHER" id="PTHR42870:SF1">
    <property type="entry name" value="NON-SPECIFIC LIPID-TRANSFER PROTEIN-LIKE 2"/>
    <property type="match status" value="1"/>
</dbReference>
<dbReference type="RefSeq" id="WP_219043635.1">
    <property type="nucleotide sequence ID" value="NZ_JAHWDQ010000002.1"/>
</dbReference>
<dbReference type="InterPro" id="IPR020616">
    <property type="entry name" value="Thiolase_N"/>
</dbReference>
<feature type="domain" description="Thiolase N-terminal" evidence="1">
    <location>
        <begin position="6"/>
        <end position="213"/>
    </location>
</feature>
<sequence>MKQNAYVAGVGMTPFGNAMDKTLNDLACASIKDALKDAGIPKEELNAAYMGNAAGGVITGQVCVPGQVALRSMGIGKIPVINIENACATSATAFQQACTMVTLGVYDVVLVCGYEKLYHEDKNKTFSVFTGAIDVTQTEAITQRLRARNDAIGQALDMSGAGSSRSIFIDIYATWAREHMHQYGTTREQLAAVSAKNSVHGSLNPKSQFQNVISIEDVLAAREVVAPLTLPMCAPIGDGAAAVIVVSESYARKIGKGRCIRVNASSLHSGWDASENELPMVSGAVAQLYEQAGLGAEDLNCVELHDASAISEIKYYEYLGLCANGAGGEFVASGASSLGGRVPVNTSGGLMRKGHPIGATGAAQIVELVMQLRGEAGARQVGGARVALAENGGGYIGTDAAALVLSILSKE</sequence>
<feature type="domain" description="Thiolase C-terminal" evidence="2">
    <location>
        <begin position="282"/>
        <end position="405"/>
    </location>
</feature>
<name>A0ABS6VSW9_9GAMM</name>
<evidence type="ECO:0000313" key="3">
    <source>
        <dbReference type="EMBL" id="MBW2941404.1"/>
    </source>
</evidence>
<reference evidence="3" key="1">
    <citation type="submission" date="2021-07" db="EMBL/GenBank/DDBJ databases">
        <title>Zhongshania sp. CAU 1632 isolated from seawater.</title>
        <authorList>
            <person name="Kim W."/>
        </authorList>
    </citation>
    <scope>NUCLEOTIDE SEQUENCE</scope>
    <source>
        <strain evidence="3">CAU 1632</strain>
    </source>
</reference>
<dbReference type="EMBL" id="JAHWDQ010000002">
    <property type="protein sequence ID" value="MBW2941404.1"/>
    <property type="molecule type" value="Genomic_DNA"/>
</dbReference>
<dbReference type="PIRSF" id="PIRSF000429">
    <property type="entry name" value="Ac-CoA_Ac_transf"/>
    <property type="match status" value="1"/>
</dbReference>
<comment type="caution">
    <text evidence="3">The sequence shown here is derived from an EMBL/GenBank/DDBJ whole genome shotgun (WGS) entry which is preliminary data.</text>
</comment>
<evidence type="ECO:0000313" key="4">
    <source>
        <dbReference type="Proteomes" id="UP001166291"/>
    </source>
</evidence>
<dbReference type="InterPro" id="IPR055140">
    <property type="entry name" value="Thiolase_C_2"/>
</dbReference>
<dbReference type="PANTHER" id="PTHR42870">
    <property type="entry name" value="ACETYL-COA C-ACETYLTRANSFERASE"/>
    <property type="match status" value="1"/>
</dbReference>
<dbReference type="Pfam" id="PF00108">
    <property type="entry name" value="Thiolase_N"/>
    <property type="match status" value="1"/>
</dbReference>
<dbReference type="Proteomes" id="UP001166291">
    <property type="component" value="Unassembled WGS sequence"/>
</dbReference>